<protein>
    <recommendedName>
        <fullName evidence="9">FtsW/RodA/SpoVE family cell cycle protein</fullName>
    </recommendedName>
</protein>
<feature type="transmembrane region" description="Helical" evidence="6">
    <location>
        <begin position="132"/>
        <end position="150"/>
    </location>
</feature>
<evidence type="ECO:0000256" key="1">
    <source>
        <dbReference type="ARBA" id="ARBA00004141"/>
    </source>
</evidence>
<reference evidence="7 8" key="1">
    <citation type="submission" date="2019-07" db="EMBL/GenBank/DDBJ databases">
        <authorList>
            <person name="Li J."/>
        </authorList>
    </citation>
    <scope>NUCLEOTIDE SEQUENCE [LARGE SCALE GENOMIC DNA]</scope>
    <source>
        <strain evidence="7 8">TKL69</strain>
    </source>
</reference>
<evidence type="ECO:0000256" key="6">
    <source>
        <dbReference type="SAM" id="Phobius"/>
    </source>
</evidence>
<name>A0A516KI93_9BACI</name>
<feature type="transmembrane region" description="Helical" evidence="6">
    <location>
        <begin position="307"/>
        <end position="328"/>
    </location>
</feature>
<evidence type="ECO:0000256" key="2">
    <source>
        <dbReference type="ARBA" id="ARBA00022692"/>
    </source>
</evidence>
<dbReference type="OrthoDB" id="2192428at2"/>
<proteinExistence type="predicted"/>
<feature type="transmembrane region" description="Helical" evidence="6">
    <location>
        <begin position="340"/>
        <end position="359"/>
    </location>
</feature>
<dbReference type="GO" id="GO:0005886">
    <property type="term" value="C:plasma membrane"/>
    <property type="evidence" value="ECO:0007669"/>
    <property type="project" value="TreeGrafter"/>
</dbReference>
<feature type="transmembrane region" description="Helical" evidence="6">
    <location>
        <begin position="156"/>
        <end position="176"/>
    </location>
</feature>
<dbReference type="KEGG" id="aqt:FN924_13505"/>
<dbReference type="AlphaFoldDB" id="A0A516KI93"/>
<feature type="transmembrane region" description="Helical" evidence="6">
    <location>
        <begin position="102"/>
        <end position="120"/>
    </location>
</feature>
<evidence type="ECO:0000313" key="8">
    <source>
        <dbReference type="Proteomes" id="UP000315215"/>
    </source>
</evidence>
<feature type="transmembrane region" description="Helical" evidence="6">
    <location>
        <begin position="235"/>
        <end position="255"/>
    </location>
</feature>
<dbReference type="PANTHER" id="PTHR30474">
    <property type="entry name" value="CELL CYCLE PROTEIN"/>
    <property type="match status" value="1"/>
</dbReference>
<keyword evidence="3" id="KW-0133">Cell shape</keyword>
<feature type="transmembrane region" description="Helical" evidence="6">
    <location>
        <begin position="211"/>
        <end position="228"/>
    </location>
</feature>
<dbReference type="Pfam" id="PF01098">
    <property type="entry name" value="FTSW_RODA_SPOVE"/>
    <property type="match status" value="1"/>
</dbReference>
<keyword evidence="5 6" id="KW-0472">Membrane</keyword>
<evidence type="ECO:0008006" key="9">
    <source>
        <dbReference type="Google" id="ProtNLM"/>
    </source>
</evidence>
<comment type="subcellular location">
    <subcellularLocation>
        <location evidence="1">Membrane</location>
        <topology evidence="1">Multi-pass membrane protein</topology>
    </subcellularLocation>
</comment>
<organism evidence="7 8">
    <name type="scientific">Radiobacillus deserti</name>
    <dbReference type="NCBI Taxonomy" id="2594883"/>
    <lineage>
        <taxon>Bacteria</taxon>
        <taxon>Bacillati</taxon>
        <taxon>Bacillota</taxon>
        <taxon>Bacilli</taxon>
        <taxon>Bacillales</taxon>
        <taxon>Bacillaceae</taxon>
        <taxon>Radiobacillus</taxon>
    </lineage>
</organism>
<gene>
    <name evidence="7" type="ORF">FN924_13505</name>
</gene>
<dbReference type="PANTHER" id="PTHR30474:SF1">
    <property type="entry name" value="PEPTIDOGLYCAN GLYCOSYLTRANSFERASE MRDB"/>
    <property type="match status" value="1"/>
</dbReference>
<evidence type="ECO:0000313" key="7">
    <source>
        <dbReference type="EMBL" id="QDP41117.1"/>
    </source>
</evidence>
<dbReference type="GO" id="GO:0051301">
    <property type="term" value="P:cell division"/>
    <property type="evidence" value="ECO:0007669"/>
    <property type="project" value="InterPro"/>
</dbReference>
<dbReference type="RefSeq" id="WP_143895334.1">
    <property type="nucleotide sequence ID" value="NZ_CP041666.1"/>
</dbReference>
<evidence type="ECO:0000256" key="3">
    <source>
        <dbReference type="ARBA" id="ARBA00022960"/>
    </source>
</evidence>
<feature type="transmembrane region" description="Helical" evidence="6">
    <location>
        <begin position="78"/>
        <end position="96"/>
    </location>
</feature>
<keyword evidence="8" id="KW-1185">Reference proteome</keyword>
<dbReference type="GO" id="GO:0015648">
    <property type="term" value="F:lipid-linked peptidoglycan transporter activity"/>
    <property type="evidence" value="ECO:0007669"/>
    <property type="project" value="TreeGrafter"/>
</dbReference>
<keyword evidence="4 6" id="KW-1133">Transmembrane helix</keyword>
<evidence type="ECO:0000256" key="5">
    <source>
        <dbReference type="ARBA" id="ARBA00023136"/>
    </source>
</evidence>
<sequence>MNNQRENFIKSVAGYIKAKSARVFVEKELEHHLTEEQKRLVQDGMTEQEAEEQAVKQMGSPVQLGLQLNKVHRPKTDWVIIGLLFLTFCFSFLPILSQPFGSFYVVKQGIYIGMLFIMFLDYTKLAKFAPSFYILGIIYLVLLLFTPHTINGLPYLRVLHFSISTVHSILFFYLSMSVFLSKRIKKPVSIALLAAIPLMFFTIIGDRATSMIYTIMILSIIWLGNSAMSKKVKTFVGFPTVVVATFSMFVNKNFFMQFFQQPNISMTDQYMYKLIDDILKGTHWFGNGIGEAWSIPSSHTDFAFLSIMYQYGWIVAGLIVVTLSVILYRLVKIKNLIRDSFGRLLVVGGISIFASKILYNLGMNLGLLPFIGISLPLISYGPLSNSFDCFVLGLVLSVFRRKDIVVKTTYKES</sequence>
<evidence type="ECO:0000256" key="4">
    <source>
        <dbReference type="ARBA" id="ARBA00022989"/>
    </source>
</evidence>
<dbReference type="EMBL" id="CP041666">
    <property type="protein sequence ID" value="QDP41117.1"/>
    <property type="molecule type" value="Genomic_DNA"/>
</dbReference>
<dbReference type="Proteomes" id="UP000315215">
    <property type="component" value="Chromosome"/>
</dbReference>
<dbReference type="GO" id="GO:0032153">
    <property type="term" value="C:cell division site"/>
    <property type="evidence" value="ECO:0007669"/>
    <property type="project" value="TreeGrafter"/>
</dbReference>
<feature type="transmembrane region" description="Helical" evidence="6">
    <location>
        <begin position="188"/>
        <end position="205"/>
    </location>
</feature>
<keyword evidence="2 6" id="KW-0812">Transmembrane</keyword>
<dbReference type="NCBIfam" id="NF038403">
    <property type="entry name" value="perm_prefix_1"/>
    <property type="match status" value="1"/>
</dbReference>
<dbReference type="GO" id="GO:0008360">
    <property type="term" value="P:regulation of cell shape"/>
    <property type="evidence" value="ECO:0007669"/>
    <property type="project" value="UniProtKB-KW"/>
</dbReference>
<dbReference type="InterPro" id="IPR001182">
    <property type="entry name" value="FtsW/RodA"/>
</dbReference>
<dbReference type="InterPro" id="IPR047928">
    <property type="entry name" value="Perm_prefix_1"/>
</dbReference>
<feature type="transmembrane region" description="Helical" evidence="6">
    <location>
        <begin position="379"/>
        <end position="399"/>
    </location>
</feature>
<accession>A0A516KI93</accession>